<reference evidence="2 3" key="1">
    <citation type="journal article" date="2011" name="PLoS Pathog.">
        <title>Dynamic evolution of pathogenicity revealed by sequencing and comparative genomics of 19 Pseudomonas syringae isolates.</title>
        <authorList>
            <person name="Baltrus D.A."/>
            <person name="Nishimura M.T."/>
            <person name="Romanchuk A."/>
            <person name="Chang J.H."/>
            <person name="Mukhtar M.S."/>
            <person name="Cherkis K."/>
            <person name="Roach J."/>
            <person name="Grant S.R."/>
            <person name="Jones C.D."/>
            <person name="Dangl J.L."/>
        </authorList>
    </citation>
    <scope>NUCLEOTIDE SEQUENCE [LARGE SCALE GENOMIC DNA]</scope>
    <source>
        <strain evidence="3">race 4</strain>
    </source>
</reference>
<dbReference type="EMBL" id="ADWY01001482">
    <property type="protein sequence ID" value="EGH17055.1"/>
    <property type="molecule type" value="Genomic_DNA"/>
</dbReference>
<dbReference type="HOGENOM" id="CLU_1102085_0_0_6"/>
<proteinExistence type="predicted"/>
<gene>
    <name evidence="2" type="ORF">Pgy4_29000</name>
</gene>
<dbReference type="PROSITE" id="PS51257">
    <property type="entry name" value="PROKAR_LIPOPROTEIN"/>
    <property type="match status" value="1"/>
</dbReference>
<protein>
    <submittedName>
        <fullName evidence="2">Uncharacterized protein</fullName>
    </submittedName>
</protein>
<name>F3CCR3_PSESG</name>
<keyword evidence="1" id="KW-0812">Transmembrane</keyword>
<dbReference type="InterPro" id="IPR021306">
    <property type="entry name" value="DUF2878"/>
</dbReference>
<sequence length="252" mass="26817">MLKSIANALLFQIGWFACVLGGNSYWLLIAVGVLAVHFLWTSSWAAEGRLILTVTLIGIVLDSALMTLGVFDFGSGGYLLPLWLAVLWAVLGTTLNHCLAWTAKAAMARRRAGRYWRPDVVLCRLTTGSGPPSSRSVAWHAGAGAGLGGAVSLATMAGSTRSQTIGRNALNATLIPLADIHSETEVTCSTCAACCCQLEVMLITDTGVPERYIDTDEVGWRGHAASGRRLVCSTGSQHHDVHDLRETPADLP</sequence>
<dbReference type="PATRIC" id="fig|875330.6.peg.4820"/>
<dbReference type="BioCyc" id="PSYR875330:G11XH-5542-MONOMER"/>
<accession>F3CCR3</accession>
<dbReference type="Pfam" id="PF11086">
    <property type="entry name" value="DUF2878"/>
    <property type="match status" value="1"/>
</dbReference>
<evidence type="ECO:0000313" key="3">
    <source>
        <dbReference type="Proteomes" id="UP000005466"/>
    </source>
</evidence>
<organism evidence="2 3">
    <name type="scientific">Pseudomonas savastanoi pv. glycinea str. race 4</name>
    <dbReference type="NCBI Taxonomy" id="875330"/>
    <lineage>
        <taxon>Bacteria</taxon>
        <taxon>Pseudomonadati</taxon>
        <taxon>Pseudomonadota</taxon>
        <taxon>Gammaproteobacteria</taxon>
        <taxon>Pseudomonadales</taxon>
        <taxon>Pseudomonadaceae</taxon>
        <taxon>Pseudomonas</taxon>
    </lineage>
</organism>
<keyword evidence="1" id="KW-0472">Membrane</keyword>
<evidence type="ECO:0000256" key="1">
    <source>
        <dbReference type="SAM" id="Phobius"/>
    </source>
</evidence>
<keyword evidence="1" id="KW-1133">Transmembrane helix</keyword>
<feature type="transmembrane region" description="Helical" evidence="1">
    <location>
        <begin position="77"/>
        <end position="101"/>
    </location>
</feature>
<feature type="transmembrane region" description="Helical" evidence="1">
    <location>
        <begin position="50"/>
        <end position="71"/>
    </location>
</feature>
<feature type="transmembrane region" description="Helical" evidence="1">
    <location>
        <begin position="12"/>
        <end position="38"/>
    </location>
</feature>
<dbReference type="Proteomes" id="UP000005466">
    <property type="component" value="Unassembled WGS sequence"/>
</dbReference>
<evidence type="ECO:0000313" key="2">
    <source>
        <dbReference type="EMBL" id="EGH17055.1"/>
    </source>
</evidence>
<dbReference type="AlphaFoldDB" id="F3CCR3"/>
<comment type="caution">
    <text evidence="2">The sequence shown here is derived from an EMBL/GenBank/DDBJ whole genome shotgun (WGS) entry which is preliminary data.</text>
</comment>